<dbReference type="Proteomes" id="UP000196655">
    <property type="component" value="Unassembled WGS sequence"/>
</dbReference>
<keyword evidence="2" id="KW-0436">Ligase</keyword>
<comment type="caution">
    <text evidence="2">Lacks conserved residue(s) required for the propagation of feature annotation.</text>
</comment>
<keyword evidence="2" id="KW-0479">Metal-binding</keyword>
<feature type="binding site" evidence="2">
    <location>
        <position position="44"/>
    </location>
    <ligand>
        <name>Mg(2+)</name>
        <dbReference type="ChEBI" id="CHEBI:18420"/>
    </ligand>
</feature>
<comment type="cofactor">
    <cofactor evidence="2">
        <name>Mg(2+)</name>
        <dbReference type="ChEBI" id="CHEBI:18420"/>
    </cofactor>
</comment>
<name>A0A211ZKE2_9PROT</name>
<comment type="caution">
    <text evidence="3">The sequence shown here is derived from an EMBL/GenBank/DDBJ whole genome shotgun (WGS) entry which is preliminary data.</text>
</comment>
<comment type="similarity">
    <text evidence="2">Belongs to the dethiobiotin synthetase family.</text>
</comment>
<keyword evidence="2" id="KW-0460">Magnesium</keyword>
<dbReference type="STRING" id="1122125.GCA_000423185_03816"/>
<comment type="subcellular location">
    <subcellularLocation>
        <location evidence="2">Cytoplasm</location>
    </subcellularLocation>
</comment>
<dbReference type="NCBIfam" id="TIGR00347">
    <property type="entry name" value="bioD"/>
    <property type="match status" value="1"/>
</dbReference>
<keyword evidence="4" id="KW-1185">Reference proteome</keyword>
<dbReference type="Gene3D" id="3.40.50.300">
    <property type="entry name" value="P-loop containing nucleotide triphosphate hydrolases"/>
    <property type="match status" value="1"/>
</dbReference>
<evidence type="ECO:0000313" key="3">
    <source>
        <dbReference type="EMBL" id="OWJ65755.1"/>
    </source>
</evidence>
<dbReference type="InterPro" id="IPR027417">
    <property type="entry name" value="P-loop_NTPase"/>
</dbReference>
<dbReference type="InterPro" id="IPR004472">
    <property type="entry name" value="DTB_synth_BioD"/>
</dbReference>
<proteinExistence type="inferred from homology"/>
<dbReference type="AlphaFoldDB" id="A0A211ZKE2"/>
<dbReference type="PANTHER" id="PTHR43210:SF5">
    <property type="entry name" value="DETHIOBIOTIN SYNTHETASE"/>
    <property type="match status" value="1"/>
</dbReference>
<keyword evidence="2" id="KW-0547">Nucleotide-binding</keyword>
<keyword evidence="2" id="KW-0067">ATP-binding</keyword>
<evidence type="ECO:0000256" key="2">
    <source>
        <dbReference type="HAMAP-Rule" id="MF_00336"/>
    </source>
</evidence>
<keyword evidence="1 2" id="KW-0093">Biotin biosynthesis</keyword>
<dbReference type="GO" id="GO:0005524">
    <property type="term" value="F:ATP binding"/>
    <property type="evidence" value="ECO:0007669"/>
    <property type="project" value="UniProtKB-UniRule"/>
</dbReference>
<dbReference type="OrthoDB" id="9802097at2"/>
<comment type="pathway">
    <text evidence="2">Cofactor biosynthesis; biotin biosynthesis; biotin from 7,8-diaminononanoate: step 1/2.</text>
</comment>
<dbReference type="GO" id="GO:0004141">
    <property type="term" value="F:dethiobiotin synthase activity"/>
    <property type="evidence" value="ECO:0007669"/>
    <property type="project" value="UniProtKB-UniRule"/>
</dbReference>
<sequence length="216" mass="22529">MTRFYVTGTDTGVGKTLACACLATAWDADYWKPVQTGLAEKPADTATIAALTGLPAERLQKPTYAFQAPLAPVAAAALEESEIDPATLTPAYSPRPLLIEGPGGGLMVPLDCSTLAIDLLGVWRFPTIVVARSGRGTINHTLLTIEALRSRKIPIAGVVMNGPLNAGNRAAIEKHGGVPVILEIPELPKVTRAVIEELSHAVPPLGEIVSEAVAAA</sequence>
<dbReference type="GO" id="GO:0009102">
    <property type="term" value="P:biotin biosynthetic process"/>
    <property type="evidence" value="ECO:0007669"/>
    <property type="project" value="UniProtKB-UniRule"/>
</dbReference>
<feature type="binding site" evidence="2">
    <location>
        <position position="44"/>
    </location>
    <ligand>
        <name>ATP</name>
        <dbReference type="ChEBI" id="CHEBI:30616"/>
    </ligand>
</feature>
<gene>
    <name evidence="2" type="primary">bioD</name>
    <name evidence="3" type="ORF">BWR60_17870</name>
</gene>
<comment type="function">
    <text evidence="2">Catalyzes a mechanistically unusual reaction, the ATP-dependent insertion of CO2 between the N7 and N8 nitrogen atoms of 7,8-diaminopelargonic acid (DAPA, also called 7,8-diammoniononanoate) to form a ureido ring.</text>
</comment>
<feature type="active site" evidence="2">
    <location>
        <position position="32"/>
    </location>
</feature>
<dbReference type="HAMAP" id="MF_00336">
    <property type="entry name" value="BioD"/>
    <property type="match status" value="1"/>
</dbReference>
<comment type="subunit">
    <text evidence="2">Homodimer.</text>
</comment>
<evidence type="ECO:0000256" key="1">
    <source>
        <dbReference type="ARBA" id="ARBA00022756"/>
    </source>
</evidence>
<dbReference type="GO" id="GO:0005829">
    <property type="term" value="C:cytosol"/>
    <property type="evidence" value="ECO:0007669"/>
    <property type="project" value="TreeGrafter"/>
</dbReference>
<dbReference type="UniPathway" id="UPA00078">
    <property type="reaction ID" value="UER00161"/>
</dbReference>
<dbReference type="RefSeq" id="WP_088152385.1">
    <property type="nucleotide sequence ID" value="NZ_NHON01000032.1"/>
</dbReference>
<accession>A0A211ZKE2</accession>
<dbReference type="PANTHER" id="PTHR43210">
    <property type="entry name" value="DETHIOBIOTIN SYNTHETASE"/>
    <property type="match status" value="1"/>
</dbReference>
<reference evidence="4" key="1">
    <citation type="submission" date="2017-05" db="EMBL/GenBank/DDBJ databases">
        <authorList>
            <person name="Macchi M."/>
            <person name="Festa S."/>
            <person name="Coppotelli B.M."/>
            <person name="Morelli I.S."/>
        </authorList>
    </citation>
    <scope>NUCLEOTIDE SEQUENCE [LARGE SCALE GENOMIC DNA]</scope>
    <source>
        <strain evidence="4">I</strain>
    </source>
</reference>
<protein>
    <recommendedName>
        <fullName evidence="2">ATP-dependent dethiobiotin synthetase BioD</fullName>
        <ecNumber evidence="2">6.3.3.3</ecNumber>
    </recommendedName>
    <alternativeName>
        <fullName evidence="2">DTB synthetase</fullName>
        <shortName evidence="2">DTBS</shortName>
    </alternativeName>
    <alternativeName>
        <fullName evidence="2">Dethiobiotin synthase</fullName>
    </alternativeName>
</protein>
<feature type="binding site" evidence="2">
    <location>
        <position position="16"/>
    </location>
    <ligand>
        <name>Mg(2+)</name>
        <dbReference type="ChEBI" id="CHEBI:18420"/>
    </ligand>
</feature>
<dbReference type="CDD" id="cd03109">
    <property type="entry name" value="DTBS"/>
    <property type="match status" value="1"/>
</dbReference>
<dbReference type="GO" id="GO:0000287">
    <property type="term" value="F:magnesium ion binding"/>
    <property type="evidence" value="ECO:0007669"/>
    <property type="project" value="UniProtKB-UniRule"/>
</dbReference>
<keyword evidence="2" id="KW-0963">Cytoplasm</keyword>
<dbReference type="EC" id="6.3.3.3" evidence="2"/>
<comment type="catalytic activity">
    <reaction evidence="2">
        <text>(7R,8S)-7,8-diammoniononanoate + CO2 + ATP = (4R,5S)-dethiobiotin + ADP + phosphate + 3 H(+)</text>
        <dbReference type="Rhea" id="RHEA:15805"/>
        <dbReference type="ChEBI" id="CHEBI:15378"/>
        <dbReference type="ChEBI" id="CHEBI:16526"/>
        <dbReference type="ChEBI" id="CHEBI:30616"/>
        <dbReference type="ChEBI" id="CHEBI:43474"/>
        <dbReference type="ChEBI" id="CHEBI:149469"/>
        <dbReference type="ChEBI" id="CHEBI:149473"/>
        <dbReference type="ChEBI" id="CHEBI:456216"/>
        <dbReference type="EC" id="6.3.3.3"/>
    </reaction>
</comment>
<organism evidence="3 4">
    <name type="scientific">Inquilinus limosus</name>
    <dbReference type="NCBI Taxonomy" id="171674"/>
    <lineage>
        <taxon>Bacteria</taxon>
        <taxon>Pseudomonadati</taxon>
        <taxon>Pseudomonadota</taxon>
        <taxon>Alphaproteobacteria</taxon>
        <taxon>Rhodospirillales</taxon>
        <taxon>Rhodospirillaceae</taxon>
        <taxon>Inquilinus</taxon>
    </lineage>
</organism>
<evidence type="ECO:0000313" key="4">
    <source>
        <dbReference type="Proteomes" id="UP000196655"/>
    </source>
</evidence>
<dbReference type="Pfam" id="PF13500">
    <property type="entry name" value="AAA_26"/>
    <property type="match status" value="1"/>
</dbReference>
<feature type="binding site" evidence="2">
    <location>
        <begin position="12"/>
        <end position="17"/>
    </location>
    <ligand>
        <name>ATP</name>
        <dbReference type="ChEBI" id="CHEBI:30616"/>
    </ligand>
</feature>
<dbReference type="EMBL" id="NHON01000032">
    <property type="protein sequence ID" value="OWJ65755.1"/>
    <property type="molecule type" value="Genomic_DNA"/>
</dbReference>
<feature type="binding site" evidence="2">
    <location>
        <position position="36"/>
    </location>
    <ligand>
        <name>substrate</name>
    </ligand>
</feature>
<dbReference type="PIRSF" id="PIRSF006755">
    <property type="entry name" value="DTB_synth"/>
    <property type="match status" value="1"/>
</dbReference>
<feature type="binding site" evidence="2">
    <location>
        <begin position="185"/>
        <end position="187"/>
    </location>
    <ligand>
        <name>ATP</name>
        <dbReference type="ChEBI" id="CHEBI:30616"/>
    </ligand>
</feature>
<dbReference type="SUPFAM" id="SSF52540">
    <property type="entry name" value="P-loop containing nucleoside triphosphate hydrolases"/>
    <property type="match status" value="1"/>
</dbReference>